<dbReference type="EMBL" id="JALJOT010000012">
    <property type="protein sequence ID" value="KAK9904775.1"/>
    <property type="molecule type" value="Genomic_DNA"/>
</dbReference>
<keyword evidence="4 8" id="KW-0812">Transmembrane</keyword>
<feature type="transmembrane region" description="Helical" evidence="8">
    <location>
        <begin position="445"/>
        <end position="465"/>
    </location>
</feature>
<dbReference type="Pfam" id="PF00474">
    <property type="entry name" value="SSF"/>
    <property type="match status" value="1"/>
</dbReference>
<feature type="transmembrane region" description="Helical" evidence="8">
    <location>
        <begin position="359"/>
        <end position="381"/>
    </location>
</feature>
<sequence>MAAAPAPNLFGLTQYDGLTNFFSDQNFEYDGYVLPQSAGWIVVILFGFVFALLAIFLVWVDIKFAGAVYNSEQFNTAGRSIGTGLLAVDIVSHWTWASILLTSVSYGYFYGITGSYWFAVNDAAIIVLFAVVALEIKYKAPKAHTLLELVYVRWGREAHLIFFVFAVVTNLLVSLSMLQGCVSAVNALTGVSVYAMSFLIPLGVTFYAAIGGLKATFTTSYMHTVIVYGVCLFFLFKVFVPGDLLNGIDDVYNRLQVMSANLPVPQQQDGSYLTMFSLGGFEFEIIFFFSALSQMLVDQSYWQSAIAARATSAVKGYFLASFLFLGIVFALPVALGSAALALDLPVSTDEALGGLVMPAAAYVLIGKAGAVLVLVIVFMAVTSSGASEMMAVSSLFTFDVYRRYMKPQATGKQLVSVSRIAVCVWAVVMGCAMCIAQAASINVNWLITIIGVFVGGAVPPLAALLTWRKCTATAAVTGAVFGSACGISGWLATSKIMSGEITITSTGLNPPLLAGNIISNGMSLLVIVTLTYIFPDKIPFQWEAFKEKITTADATVKKAGAIDASSVESEAEMAAVARMRKPTLIAVSVIFFLSMIVWPLLTLPAGVFSLGYFRFYVIMSFIFLILASVLGTLWPIWEARDLFAKVLTGNTFQELIERSFHGSRAGSRNASTKGGAHGVENDSAHTVAVDDPKVPAEPIKAGL</sequence>
<dbReference type="Gene3D" id="1.20.1730.10">
    <property type="entry name" value="Sodium/glucose cotransporter"/>
    <property type="match status" value="1"/>
</dbReference>
<proteinExistence type="inferred from homology"/>
<comment type="similarity">
    <text evidence="2 7">Belongs to the sodium:solute symporter (SSF) (TC 2.A.21) family.</text>
</comment>
<feature type="transmembrane region" description="Helical" evidence="8">
    <location>
        <begin position="272"/>
        <end position="297"/>
    </location>
</feature>
<feature type="transmembrane region" description="Helical" evidence="8">
    <location>
        <begin position="115"/>
        <end position="136"/>
    </location>
</feature>
<gene>
    <name evidence="9" type="ORF">WJX75_002276</name>
</gene>
<dbReference type="PROSITE" id="PS50283">
    <property type="entry name" value="NA_SOLUT_SYMP_3"/>
    <property type="match status" value="1"/>
</dbReference>
<feature type="transmembrane region" description="Helical" evidence="8">
    <location>
        <begin position="472"/>
        <end position="492"/>
    </location>
</feature>
<accession>A0ABR2YG08</accession>
<keyword evidence="3" id="KW-0813">Transport</keyword>
<feature type="transmembrane region" description="Helical" evidence="8">
    <location>
        <begin position="221"/>
        <end position="240"/>
    </location>
</feature>
<evidence type="ECO:0000256" key="5">
    <source>
        <dbReference type="ARBA" id="ARBA00022989"/>
    </source>
</evidence>
<organism evidence="9 10">
    <name type="scientific">Coccomyxa subellipsoidea</name>
    <dbReference type="NCBI Taxonomy" id="248742"/>
    <lineage>
        <taxon>Eukaryota</taxon>
        <taxon>Viridiplantae</taxon>
        <taxon>Chlorophyta</taxon>
        <taxon>core chlorophytes</taxon>
        <taxon>Trebouxiophyceae</taxon>
        <taxon>Trebouxiophyceae incertae sedis</taxon>
        <taxon>Coccomyxaceae</taxon>
        <taxon>Coccomyxa</taxon>
    </lineage>
</organism>
<keyword evidence="5 8" id="KW-1133">Transmembrane helix</keyword>
<feature type="transmembrane region" description="Helical" evidence="8">
    <location>
        <begin position="157"/>
        <end position="178"/>
    </location>
</feature>
<name>A0ABR2YG08_9CHLO</name>
<comment type="subcellular location">
    <subcellularLocation>
        <location evidence="1">Membrane</location>
        <topology evidence="1">Multi-pass membrane protein</topology>
    </subcellularLocation>
</comment>
<feature type="transmembrane region" description="Helical" evidence="8">
    <location>
        <begin position="512"/>
        <end position="534"/>
    </location>
</feature>
<evidence type="ECO:0000256" key="2">
    <source>
        <dbReference type="ARBA" id="ARBA00006434"/>
    </source>
</evidence>
<feature type="transmembrane region" description="Helical" evidence="8">
    <location>
        <begin position="317"/>
        <end position="339"/>
    </location>
</feature>
<dbReference type="PANTHER" id="PTHR46154:SF4">
    <property type="entry name" value="UREA ACTIVE TRANSPORTER"/>
    <property type="match status" value="1"/>
</dbReference>
<feature type="transmembrane region" description="Helical" evidence="8">
    <location>
        <begin position="81"/>
        <end position="109"/>
    </location>
</feature>
<protein>
    <recommendedName>
        <fullName evidence="11">Na+/solute symporter</fullName>
    </recommendedName>
</protein>
<reference evidence="9 10" key="1">
    <citation type="journal article" date="2024" name="Nat. Commun.">
        <title>Phylogenomics reveals the evolutionary origins of lichenization in chlorophyte algae.</title>
        <authorList>
            <person name="Puginier C."/>
            <person name="Libourel C."/>
            <person name="Otte J."/>
            <person name="Skaloud P."/>
            <person name="Haon M."/>
            <person name="Grisel S."/>
            <person name="Petersen M."/>
            <person name="Berrin J.G."/>
            <person name="Delaux P.M."/>
            <person name="Dal Grande F."/>
            <person name="Keller J."/>
        </authorList>
    </citation>
    <scope>NUCLEOTIDE SEQUENCE [LARGE SCALE GENOMIC DNA]</scope>
    <source>
        <strain evidence="9 10">SAG 216-7</strain>
    </source>
</reference>
<feature type="transmembrane region" description="Helical" evidence="8">
    <location>
        <begin position="613"/>
        <end position="637"/>
    </location>
</feature>
<feature type="transmembrane region" description="Helical" evidence="8">
    <location>
        <begin position="38"/>
        <end position="60"/>
    </location>
</feature>
<dbReference type="InterPro" id="IPR031155">
    <property type="entry name" value="DUR"/>
</dbReference>
<evidence type="ECO:0000256" key="8">
    <source>
        <dbReference type="SAM" id="Phobius"/>
    </source>
</evidence>
<evidence type="ECO:0000256" key="6">
    <source>
        <dbReference type="ARBA" id="ARBA00023136"/>
    </source>
</evidence>
<keyword evidence="6 8" id="KW-0472">Membrane</keyword>
<evidence type="ECO:0000313" key="9">
    <source>
        <dbReference type="EMBL" id="KAK9904775.1"/>
    </source>
</evidence>
<feature type="transmembrane region" description="Helical" evidence="8">
    <location>
        <begin position="583"/>
        <end position="601"/>
    </location>
</feature>
<dbReference type="PANTHER" id="PTHR46154">
    <property type="match status" value="1"/>
</dbReference>
<evidence type="ECO:0008006" key="11">
    <source>
        <dbReference type="Google" id="ProtNLM"/>
    </source>
</evidence>
<dbReference type="CDD" id="cd11476">
    <property type="entry name" value="SLC5sbd_DUR3"/>
    <property type="match status" value="1"/>
</dbReference>
<evidence type="ECO:0000256" key="4">
    <source>
        <dbReference type="ARBA" id="ARBA00022692"/>
    </source>
</evidence>
<evidence type="ECO:0000256" key="1">
    <source>
        <dbReference type="ARBA" id="ARBA00004141"/>
    </source>
</evidence>
<evidence type="ECO:0000256" key="7">
    <source>
        <dbReference type="RuleBase" id="RU362091"/>
    </source>
</evidence>
<evidence type="ECO:0000313" key="10">
    <source>
        <dbReference type="Proteomes" id="UP001491310"/>
    </source>
</evidence>
<feature type="transmembrane region" description="Helical" evidence="8">
    <location>
        <begin position="184"/>
        <end position="209"/>
    </location>
</feature>
<dbReference type="InterPro" id="IPR038377">
    <property type="entry name" value="Na/Glc_symporter_sf"/>
</dbReference>
<feature type="transmembrane region" description="Helical" evidence="8">
    <location>
        <begin position="420"/>
        <end position="439"/>
    </location>
</feature>
<evidence type="ECO:0000256" key="3">
    <source>
        <dbReference type="ARBA" id="ARBA00022448"/>
    </source>
</evidence>
<comment type="caution">
    <text evidence="9">The sequence shown here is derived from an EMBL/GenBank/DDBJ whole genome shotgun (WGS) entry which is preliminary data.</text>
</comment>
<keyword evidence="10" id="KW-1185">Reference proteome</keyword>
<dbReference type="Proteomes" id="UP001491310">
    <property type="component" value="Unassembled WGS sequence"/>
</dbReference>
<dbReference type="InterPro" id="IPR001734">
    <property type="entry name" value="Na/solute_symporter"/>
</dbReference>